<protein>
    <submittedName>
        <fullName evidence="1">Uncharacterized protein</fullName>
    </submittedName>
</protein>
<proteinExistence type="predicted"/>
<dbReference type="EMBL" id="GBXM01064849">
    <property type="protein sequence ID" value="JAH43728.1"/>
    <property type="molecule type" value="Transcribed_RNA"/>
</dbReference>
<reference evidence="1" key="2">
    <citation type="journal article" date="2015" name="Fish Shellfish Immunol.">
        <title>Early steps in the European eel (Anguilla anguilla)-Vibrio vulnificus interaction in the gills: Role of the RtxA13 toxin.</title>
        <authorList>
            <person name="Callol A."/>
            <person name="Pajuelo D."/>
            <person name="Ebbesson L."/>
            <person name="Teles M."/>
            <person name="MacKenzie S."/>
            <person name="Amaro C."/>
        </authorList>
    </citation>
    <scope>NUCLEOTIDE SEQUENCE</scope>
</reference>
<name>A0A0E9ST93_ANGAN</name>
<organism evidence="1">
    <name type="scientific">Anguilla anguilla</name>
    <name type="common">European freshwater eel</name>
    <name type="synonym">Muraena anguilla</name>
    <dbReference type="NCBI Taxonomy" id="7936"/>
    <lineage>
        <taxon>Eukaryota</taxon>
        <taxon>Metazoa</taxon>
        <taxon>Chordata</taxon>
        <taxon>Craniata</taxon>
        <taxon>Vertebrata</taxon>
        <taxon>Euteleostomi</taxon>
        <taxon>Actinopterygii</taxon>
        <taxon>Neopterygii</taxon>
        <taxon>Teleostei</taxon>
        <taxon>Anguilliformes</taxon>
        <taxon>Anguillidae</taxon>
        <taxon>Anguilla</taxon>
    </lineage>
</organism>
<dbReference type="AlphaFoldDB" id="A0A0E9ST93"/>
<accession>A0A0E9ST93</accession>
<reference evidence="1" key="1">
    <citation type="submission" date="2014-11" db="EMBL/GenBank/DDBJ databases">
        <authorList>
            <person name="Amaro Gonzalez C."/>
        </authorList>
    </citation>
    <scope>NUCLEOTIDE SEQUENCE</scope>
</reference>
<evidence type="ECO:0000313" key="1">
    <source>
        <dbReference type="EMBL" id="JAH43728.1"/>
    </source>
</evidence>
<sequence length="34" mass="3916">MSKKKQDANLTSTSLMIHNFQAYSQHSESYHCSL</sequence>